<dbReference type="FunFam" id="3.30.40.10:FF:000442">
    <property type="entry name" value="RING-type E3 ubiquitin transferase"/>
    <property type="match status" value="1"/>
</dbReference>
<evidence type="ECO:0000313" key="7">
    <source>
        <dbReference type="EMBL" id="SPC96141.1"/>
    </source>
</evidence>
<comment type="function">
    <text evidence="5">Functions as an E3 ubiquitin ligase.</text>
</comment>
<sequence length="438" mass="49034">MVLGWRRSRVARLAGKKHPGSHDIELVVPNHFRCPISLELMKDPVTLSSGITYDRESIETWLEAGNFTCPVTNLILRSFDQIPNHTLRKMIQDWCVENHNFGVERIPTPRIPITPVEISEILFSVAASARRVDQYRCLELVQKIEKWGGESERNRRCIVANGTASVLAVAFDAFANDSVERNVIVLEGILRALNWMFPLDVEAQISLGSQASLRCMVWFMRYKDLSPKQNSIIALKELLSNDHQLVEKLADIEGVNEILVEFIRNQICPTITKASLMVIFYLVSFPCSSEKIKLAFVEMGLVSLIVGILVDSEKSICEKALGVFDSLCGCKEGREEAQSNALTVPVLVKKILRVSDLATEYSISAILKLCKYGGRDEGTVLVEALQVGAFQKLLLVLQVGCGDETKEKATELMKLLNPYRAGLECIDSVDFKNLKRSF</sequence>
<dbReference type="InterPro" id="IPR045185">
    <property type="entry name" value="PUB22/23/24-like"/>
</dbReference>
<accession>A0A2N9GA85</accession>
<comment type="pathway">
    <text evidence="2 5">Protein modification; protein ubiquitination.</text>
</comment>
<dbReference type="SUPFAM" id="SSF57850">
    <property type="entry name" value="RING/U-box"/>
    <property type="match status" value="1"/>
</dbReference>
<evidence type="ECO:0000256" key="2">
    <source>
        <dbReference type="ARBA" id="ARBA00004906"/>
    </source>
</evidence>
<dbReference type="EMBL" id="OIVN01001641">
    <property type="protein sequence ID" value="SPC96141.1"/>
    <property type="molecule type" value="Genomic_DNA"/>
</dbReference>
<dbReference type="InterPro" id="IPR058678">
    <property type="entry name" value="ARM_PUB"/>
</dbReference>
<dbReference type="InterPro" id="IPR016024">
    <property type="entry name" value="ARM-type_fold"/>
</dbReference>
<evidence type="ECO:0000256" key="5">
    <source>
        <dbReference type="RuleBase" id="RU369093"/>
    </source>
</evidence>
<dbReference type="SMART" id="SM00504">
    <property type="entry name" value="Ubox"/>
    <property type="match status" value="1"/>
</dbReference>
<dbReference type="AlphaFoldDB" id="A0A2N9GA85"/>
<dbReference type="SUPFAM" id="SSF48371">
    <property type="entry name" value="ARM repeat"/>
    <property type="match status" value="1"/>
</dbReference>
<feature type="domain" description="U-box" evidence="6">
    <location>
        <begin position="27"/>
        <end position="101"/>
    </location>
</feature>
<dbReference type="GO" id="GO:0061630">
    <property type="term" value="F:ubiquitin protein ligase activity"/>
    <property type="evidence" value="ECO:0007669"/>
    <property type="project" value="UniProtKB-UniRule"/>
</dbReference>
<dbReference type="InterPro" id="IPR003613">
    <property type="entry name" value="Ubox_domain"/>
</dbReference>
<organism evidence="7">
    <name type="scientific">Fagus sylvatica</name>
    <name type="common">Beechnut</name>
    <dbReference type="NCBI Taxonomy" id="28930"/>
    <lineage>
        <taxon>Eukaryota</taxon>
        <taxon>Viridiplantae</taxon>
        <taxon>Streptophyta</taxon>
        <taxon>Embryophyta</taxon>
        <taxon>Tracheophyta</taxon>
        <taxon>Spermatophyta</taxon>
        <taxon>Magnoliopsida</taxon>
        <taxon>eudicotyledons</taxon>
        <taxon>Gunneridae</taxon>
        <taxon>Pentapetalae</taxon>
        <taxon>rosids</taxon>
        <taxon>fabids</taxon>
        <taxon>Fagales</taxon>
        <taxon>Fagaceae</taxon>
        <taxon>Fagus</taxon>
    </lineage>
</organism>
<evidence type="ECO:0000256" key="3">
    <source>
        <dbReference type="ARBA" id="ARBA00022679"/>
    </source>
</evidence>
<dbReference type="PROSITE" id="PS51698">
    <property type="entry name" value="U_BOX"/>
    <property type="match status" value="1"/>
</dbReference>
<proteinExistence type="predicted"/>
<dbReference type="Pfam" id="PF04564">
    <property type="entry name" value="U-box"/>
    <property type="match status" value="1"/>
</dbReference>
<dbReference type="Gene3D" id="1.25.10.10">
    <property type="entry name" value="Leucine-rich Repeat Variant"/>
    <property type="match status" value="1"/>
</dbReference>
<dbReference type="Pfam" id="PF25598">
    <property type="entry name" value="ARM_PUB"/>
    <property type="match status" value="1"/>
</dbReference>
<dbReference type="InterPro" id="IPR013083">
    <property type="entry name" value="Znf_RING/FYVE/PHD"/>
</dbReference>
<dbReference type="PANTHER" id="PTHR22849:SF119">
    <property type="entry name" value="U-BOX DOMAIN-CONTAINING PROTEIN"/>
    <property type="match status" value="1"/>
</dbReference>
<dbReference type="Gene3D" id="3.30.40.10">
    <property type="entry name" value="Zinc/RING finger domain, C3HC4 (zinc finger)"/>
    <property type="match status" value="1"/>
</dbReference>
<dbReference type="InterPro" id="IPR045210">
    <property type="entry name" value="RING-Ubox_PUB"/>
</dbReference>
<keyword evidence="4 5" id="KW-0833">Ubl conjugation pathway</keyword>
<name>A0A2N9GA85_FAGSY</name>
<comment type="catalytic activity">
    <reaction evidence="1 5">
        <text>S-ubiquitinyl-[E2 ubiquitin-conjugating enzyme]-L-cysteine + [acceptor protein]-L-lysine = [E2 ubiquitin-conjugating enzyme]-L-cysteine + N(6)-ubiquitinyl-[acceptor protein]-L-lysine.</text>
        <dbReference type="EC" id="2.3.2.27"/>
    </reaction>
</comment>
<evidence type="ECO:0000259" key="6">
    <source>
        <dbReference type="PROSITE" id="PS51698"/>
    </source>
</evidence>
<reference evidence="7" key="1">
    <citation type="submission" date="2018-02" db="EMBL/GenBank/DDBJ databases">
        <authorList>
            <person name="Cohen D.B."/>
            <person name="Kent A.D."/>
        </authorList>
    </citation>
    <scope>NUCLEOTIDE SEQUENCE</scope>
</reference>
<dbReference type="InterPro" id="IPR011989">
    <property type="entry name" value="ARM-like"/>
</dbReference>
<dbReference type="PANTHER" id="PTHR22849">
    <property type="entry name" value="WDSAM1 PROTEIN"/>
    <property type="match status" value="1"/>
</dbReference>
<keyword evidence="3 5" id="KW-0808">Transferase</keyword>
<dbReference type="GO" id="GO:0016567">
    <property type="term" value="P:protein ubiquitination"/>
    <property type="evidence" value="ECO:0007669"/>
    <property type="project" value="UniProtKB-UniRule"/>
</dbReference>
<dbReference type="CDD" id="cd16664">
    <property type="entry name" value="RING-Ubox_PUB"/>
    <property type="match status" value="1"/>
</dbReference>
<protein>
    <recommendedName>
        <fullName evidence="5 6">U-box domain-containing protein</fullName>
        <ecNumber evidence="5">2.3.2.27</ecNumber>
    </recommendedName>
    <alternativeName>
        <fullName evidence="5">RING-type E3 ubiquitin transferase PUB</fullName>
    </alternativeName>
</protein>
<evidence type="ECO:0000256" key="1">
    <source>
        <dbReference type="ARBA" id="ARBA00000900"/>
    </source>
</evidence>
<dbReference type="UniPathway" id="UPA00143"/>
<gene>
    <name evidence="7" type="ORF">FSB_LOCUS24023</name>
</gene>
<evidence type="ECO:0000256" key="4">
    <source>
        <dbReference type="ARBA" id="ARBA00022786"/>
    </source>
</evidence>
<dbReference type="EC" id="2.3.2.27" evidence="5"/>